<comment type="caution">
    <text evidence="4">The sequence shown here is derived from an EMBL/GenBank/DDBJ whole genome shotgun (WGS) entry which is preliminary data.</text>
</comment>
<dbReference type="CDD" id="cd07043">
    <property type="entry name" value="STAS_anti-anti-sigma_factors"/>
    <property type="match status" value="1"/>
</dbReference>
<evidence type="ECO:0000313" key="4">
    <source>
        <dbReference type="EMBL" id="TVT19524.1"/>
    </source>
</evidence>
<name>A0A558A5I1_9PSEU</name>
<dbReference type="OrthoDB" id="3695884at2"/>
<dbReference type="Pfam" id="PF01740">
    <property type="entry name" value="STAS"/>
    <property type="match status" value="1"/>
</dbReference>
<dbReference type="AlphaFoldDB" id="A0A558A5I1"/>
<dbReference type="PROSITE" id="PS50801">
    <property type="entry name" value="STAS"/>
    <property type="match status" value="1"/>
</dbReference>
<dbReference type="RefSeq" id="WP_144642159.1">
    <property type="nucleotide sequence ID" value="NZ_BNAX01000001.1"/>
</dbReference>
<protein>
    <recommendedName>
        <fullName evidence="2">Anti-sigma factor antagonist</fullName>
    </recommendedName>
</protein>
<dbReference type="Gene3D" id="3.30.750.24">
    <property type="entry name" value="STAS domain"/>
    <property type="match status" value="1"/>
</dbReference>
<dbReference type="PANTHER" id="PTHR33495">
    <property type="entry name" value="ANTI-SIGMA FACTOR ANTAGONIST TM_1081-RELATED-RELATED"/>
    <property type="match status" value="1"/>
</dbReference>
<comment type="similarity">
    <text evidence="1 2">Belongs to the anti-sigma-factor antagonist family.</text>
</comment>
<proteinExistence type="inferred from homology"/>
<evidence type="ECO:0000256" key="2">
    <source>
        <dbReference type="RuleBase" id="RU003749"/>
    </source>
</evidence>
<sequence length="120" mass="12249">MQAPDPDFAGVPRMTVRTERAGDAVVLAVSGEVDMTTAPELDAHTSQALRDRPPVLVIDLTEVTFLGSAGMSSLVAAGQDGGDTSVRIVASGSATARPMQLVGLDQLLAIHPTRAAALAG</sequence>
<feature type="domain" description="STAS" evidence="3">
    <location>
        <begin position="14"/>
        <end position="120"/>
    </location>
</feature>
<dbReference type="NCBIfam" id="TIGR00377">
    <property type="entry name" value="ant_ant_sig"/>
    <property type="match status" value="1"/>
</dbReference>
<dbReference type="SUPFAM" id="SSF52091">
    <property type="entry name" value="SpoIIaa-like"/>
    <property type="match status" value="1"/>
</dbReference>
<keyword evidence="5" id="KW-1185">Reference proteome</keyword>
<accession>A0A558A5I1</accession>
<dbReference type="InterPro" id="IPR036513">
    <property type="entry name" value="STAS_dom_sf"/>
</dbReference>
<dbReference type="PANTHER" id="PTHR33495:SF13">
    <property type="entry name" value="ANTI-SIGMA-F FACTOR ANTAGONIST RSFB"/>
    <property type="match status" value="1"/>
</dbReference>
<dbReference type="InterPro" id="IPR003658">
    <property type="entry name" value="Anti-sigma_ant"/>
</dbReference>
<evidence type="ECO:0000259" key="3">
    <source>
        <dbReference type="PROSITE" id="PS50801"/>
    </source>
</evidence>
<dbReference type="InterPro" id="IPR002645">
    <property type="entry name" value="STAS_dom"/>
</dbReference>
<gene>
    <name evidence="4" type="ORF">FNH06_24130</name>
</gene>
<organism evidence="4 5">
    <name type="scientific">Amycolatopsis acidiphila</name>
    <dbReference type="NCBI Taxonomy" id="715473"/>
    <lineage>
        <taxon>Bacteria</taxon>
        <taxon>Bacillati</taxon>
        <taxon>Actinomycetota</taxon>
        <taxon>Actinomycetes</taxon>
        <taxon>Pseudonocardiales</taxon>
        <taxon>Pseudonocardiaceae</taxon>
        <taxon>Amycolatopsis</taxon>
    </lineage>
</organism>
<dbReference type="Proteomes" id="UP000318578">
    <property type="component" value="Unassembled WGS sequence"/>
</dbReference>
<dbReference type="GO" id="GO:0043856">
    <property type="term" value="F:anti-sigma factor antagonist activity"/>
    <property type="evidence" value="ECO:0007669"/>
    <property type="project" value="InterPro"/>
</dbReference>
<evidence type="ECO:0000313" key="5">
    <source>
        <dbReference type="Proteomes" id="UP000318578"/>
    </source>
</evidence>
<dbReference type="EMBL" id="VJZA01000046">
    <property type="protein sequence ID" value="TVT19524.1"/>
    <property type="molecule type" value="Genomic_DNA"/>
</dbReference>
<evidence type="ECO:0000256" key="1">
    <source>
        <dbReference type="ARBA" id="ARBA00009013"/>
    </source>
</evidence>
<reference evidence="4 5" key="1">
    <citation type="submission" date="2019-07" db="EMBL/GenBank/DDBJ databases">
        <title>New species of Amycolatopsis and Streptomyces.</title>
        <authorList>
            <person name="Duangmal K."/>
            <person name="Teo W.F.A."/>
            <person name="Lipun K."/>
        </authorList>
    </citation>
    <scope>NUCLEOTIDE SEQUENCE [LARGE SCALE GENOMIC DNA]</scope>
    <source>
        <strain evidence="4 5">JCM 30562</strain>
    </source>
</reference>